<proteinExistence type="predicted"/>
<organism evidence="2 3">
    <name type="scientific">Viridibacillus soli</name>
    <dbReference type="NCBI Taxonomy" id="2798301"/>
    <lineage>
        <taxon>Bacteria</taxon>
        <taxon>Bacillati</taxon>
        <taxon>Bacillota</taxon>
        <taxon>Bacilli</taxon>
        <taxon>Bacillales</taxon>
        <taxon>Caryophanaceae</taxon>
        <taxon>Viridibacillus</taxon>
    </lineage>
</organism>
<keyword evidence="1" id="KW-0732">Signal</keyword>
<keyword evidence="3" id="KW-1185">Reference proteome</keyword>
<feature type="signal peptide" evidence="1">
    <location>
        <begin position="1"/>
        <end position="18"/>
    </location>
</feature>
<comment type="caution">
    <text evidence="2">The sequence shown here is derived from an EMBL/GenBank/DDBJ whole genome shotgun (WGS) entry which is preliminary data.</text>
</comment>
<dbReference type="RefSeq" id="WP_200748605.1">
    <property type="nucleotide sequence ID" value="NZ_JAEOAH010000007.1"/>
</dbReference>
<gene>
    <name evidence="2" type="ORF">JFL43_07970</name>
</gene>
<protein>
    <submittedName>
        <fullName evidence="2">Uncharacterized protein</fullName>
    </submittedName>
</protein>
<sequence length="128" mass="14622">MIKKFFAILLISSISFLAGSYYTLNNPPTNPLDWNNKSIFQDSVELFSVLPQNLEIAFDELKIILSDSIDFVDDKIANLLNQGNGGVKNDIVDNQNDNQNLLFEPADELQNVNLDYYFERNKEIVSEE</sequence>
<evidence type="ECO:0000256" key="1">
    <source>
        <dbReference type="SAM" id="SignalP"/>
    </source>
</evidence>
<dbReference type="Proteomes" id="UP000618943">
    <property type="component" value="Unassembled WGS sequence"/>
</dbReference>
<feature type="chain" id="PRO_5045362549" evidence="1">
    <location>
        <begin position="19"/>
        <end position="128"/>
    </location>
</feature>
<dbReference type="EMBL" id="JAEOAH010000007">
    <property type="protein sequence ID" value="MBK3494795.1"/>
    <property type="molecule type" value="Genomic_DNA"/>
</dbReference>
<evidence type="ECO:0000313" key="3">
    <source>
        <dbReference type="Proteomes" id="UP000618943"/>
    </source>
</evidence>
<reference evidence="2 3" key="1">
    <citation type="submission" date="2020-12" db="EMBL/GenBank/DDBJ databases">
        <title>YIM B01967 draft genome.</title>
        <authorList>
            <person name="Yan X."/>
        </authorList>
    </citation>
    <scope>NUCLEOTIDE SEQUENCE [LARGE SCALE GENOMIC DNA]</scope>
    <source>
        <strain evidence="2 3">YIM B01967</strain>
    </source>
</reference>
<evidence type="ECO:0000313" key="2">
    <source>
        <dbReference type="EMBL" id="MBK3494795.1"/>
    </source>
</evidence>
<name>A0ABS1H5V5_9BACL</name>
<accession>A0ABS1H5V5</accession>